<dbReference type="Proteomes" id="UP000077266">
    <property type="component" value="Unassembled WGS sequence"/>
</dbReference>
<evidence type="ECO:0000256" key="1">
    <source>
        <dbReference type="SAM" id="Phobius"/>
    </source>
</evidence>
<evidence type="ECO:0000313" key="2">
    <source>
        <dbReference type="EMBL" id="KZV83616.1"/>
    </source>
</evidence>
<name>A0A165D1A9_EXIGL</name>
<evidence type="ECO:0008006" key="4">
    <source>
        <dbReference type="Google" id="ProtNLM"/>
    </source>
</evidence>
<gene>
    <name evidence="2" type="ORF">EXIGLDRAFT_842831</name>
</gene>
<protein>
    <recommendedName>
        <fullName evidence="4">G-protein coupled receptors family 1 profile domain-containing protein</fullName>
    </recommendedName>
</protein>
<accession>A0A165D1A9</accession>
<feature type="transmembrane region" description="Helical" evidence="1">
    <location>
        <begin position="6"/>
        <end position="24"/>
    </location>
</feature>
<reference evidence="2 3" key="1">
    <citation type="journal article" date="2016" name="Mol. Biol. Evol.">
        <title>Comparative Genomics of Early-Diverging Mushroom-Forming Fungi Provides Insights into the Origins of Lignocellulose Decay Capabilities.</title>
        <authorList>
            <person name="Nagy L.G."/>
            <person name="Riley R."/>
            <person name="Tritt A."/>
            <person name="Adam C."/>
            <person name="Daum C."/>
            <person name="Floudas D."/>
            <person name="Sun H."/>
            <person name="Yadav J.S."/>
            <person name="Pangilinan J."/>
            <person name="Larsson K.H."/>
            <person name="Matsuura K."/>
            <person name="Barry K."/>
            <person name="Labutti K."/>
            <person name="Kuo R."/>
            <person name="Ohm R.A."/>
            <person name="Bhattacharya S.S."/>
            <person name="Shirouzu T."/>
            <person name="Yoshinaga Y."/>
            <person name="Martin F.M."/>
            <person name="Grigoriev I.V."/>
            <person name="Hibbett D.S."/>
        </authorList>
    </citation>
    <scope>NUCLEOTIDE SEQUENCE [LARGE SCALE GENOMIC DNA]</scope>
    <source>
        <strain evidence="2 3">HHB12029</strain>
    </source>
</reference>
<evidence type="ECO:0000313" key="3">
    <source>
        <dbReference type="Proteomes" id="UP000077266"/>
    </source>
</evidence>
<dbReference type="AlphaFoldDB" id="A0A165D1A9"/>
<sequence length="200" mass="22225">MGVAGFMITAFADILLILRLHFMFDRSRRLLILNVALYIAIVAGSIAANFLHFPSSHDYFSSSLQGSCFLKVPALLSISWLLGLGFQVYLAILALAKVREAYTRFRQLGSRVNILVLLVEGNLQYYAVIVLAYCATTALTLRAPIDQAGAYNMITVAAMGIFGPKLLRDMRRMLVQREDDITLATMTRTRHSSILFASGR</sequence>
<feature type="transmembrane region" description="Helical" evidence="1">
    <location>
        <begin position="149"/>
        <end position="167"/>
    </location>
</feature>
<proteinExistence type="predicted"/>
<organism evidence="2 3">
    <name type="scientific">Exidia glandulosa HHB12029</name>
    <dbReference type="NCBI Taxonomy" id="1314781"/>
    <lineage>
        <taxon>Eukaryota</taxon>
        <taxon>Fungi</taxon>
        <taxon>Dikarya</taxon>
        <taxon>Basidiomycota</taxon>
        <taxon>Agaricomycotina</taxon>
        <taxon>Agaricomycetes</taxon>
        <taxon>Auriculariales</taxon>
        <taxon>Exidiaceae</taxon>
        <taxon>Exidia</taxon>
    </lineage>
</organism>
<dbReference type="OrthoDB" id="3349377at2759"/>
<keyword evidence="1" id="KW-0812">Transmembrane</keyword>
<feature type="transmembrane region" description="Helical" evidence="1">
    <location>
        <begin position="31"/>
        <end position="52"/>
    </location>
</feature>
<keyword evidence="1" id="KW-0472">Membrane</keyword>
<feature type="transmembrane region" description="Helical" evidence="1">
    <location>
        <begin position="72"/>
        <end position="96"/>
    </location>
</feature>
<keyword evidence="3" id="KW-1185">Reference proteome</keyword>
<dbReference type="EMBL" id="KV426263">
    <property type="protein sequence ID" value="KZV83616.1"/>
    <property type="molecule type" value="Genomic_DNA"/>
</dbReference>
<dbReference type="InParanoid" id="A0A165D1A9"/>
<keyword evidence="1" id="KW-1133">Transmembrane helix</keyword>